<name>A0A2K3KDP4_TRIPR</name>
<dbReference type="EMBL" id="ASHM01165518">
    <property type="protein sequence ID" value="PNX64402.1"/>
    <property type="molecule type" value="Genomic_DNA"/>
</dbReference>
<evidence type="ECO:0000313" key="3">
    <source>
        <dbReference type="Proteomes" id="UP000236291"/>
    </source>
</evidence>
<proteinExistence type="predicted"/>
<evidence type="ECO:0000256" key="1">
    <source>
        <dbReference type="SAM" id="Coils"/>
    </source>
</evidence>
<feature type="non-terminal residue" evidence="2">
    <location>
        <position position="107"/>
    </location>
</feature>
<keyword evidence="1" id="KW-0175">Coiled coil</keyword>
<organism evidence="2 3">
    <name type="scientific">Trifolium pratense</name>
    <name type="common">Red clover</name>
    <dbReference type="NCBI Taxonomy" id="57577"/>
    <lineage>
        <taxon>Eukaryota</taxon>
        <taxon>Viridiplantae</taxon>
        <taxon>Streptophyta</taxon>
        <taxon>Embryophyta</taxon>
        <taxon>Tracheophyta</taxon>
        <taxon>Spermatophyta</taxon>
        <taxon>Magnoliopsida</taxon>
        <taxon>eudicotyledons</taxon>
        <taxon>Gunneridae</taxon>
        <taxon>Pentapetalae</taxon>
        <taxon>rosids</taxon>
        <taxon>fabids</taxon>
        <taxon>Fabales</taxon>
        <taxon>Fabaceae</taxon>
        <taxon>Papilionoideae</taxon>
        <taxon>50 kb inversion clade</taxon>
        <taxon>NPAAA clade</taxon>
        <taxon>Hologalegina</taxon>
        <taxon>IRL clade</taxon>
        <taxon>Trifolieae</taxon>
        <taxon>Trifolium</taxon>
    </lineage>
</organism>
<reference evidence="2 3" key="1">
    <citation type="journal article" date="2014" name="Am. J. Bot.">
        <title>Genome assembly and annotation for red clover (Trifolium pratense; Fabaceae).</title>
        <authorList>
            <person name="Istvanek J."/>
            <person name="Jaros M."/>
            <person name="Krenek A."/>
            <person name="Repkova J."/>
        </authorList>
    </citation>
    <scope>NUCLEOTIDE SEQUENCE [LARGE SCALE GENOMIC DNA]</scope>
    <source>
        <strain evidence="3">cv. Tatra</strain>
        <tissue evidence="2">Young leaves</tissue>
    </source>
</reference>
<feature type="non-terminal residue" evidence="2">
    <location>
        <position position="1"/>
    </location>
</feature>
<feature type="coiled-coil region" evidence="1">
    <location>
        <begin position="34"/>
        <end position="79"/>
    </location>
</feature>
<reference evidence="2 3" key="2">
    <citation type="journal article" date="2017" name="Front. Plant Sci.">
        <title>Gene Classification and Mining of Molecular Markers Useful in Red Clover (Trifolium pratense) Breeding.</title>
        <authorList>
            <person name="Istvanek J."/>
            <person name="Dluhosova J."/>
            <person name="Dluhos P."/>
            <person name="Patkova L."/>
            <person name="Nedelnik J."/>
            <person name="Repkova J."/>
        </authorList>
    </citation>
    <scope>NUCLEOTIDE SEQUENCE [LARGE SCALE GENOMIC DNA]</scope>
    <source>
        <strain evidence="3">cv. Tatra</strain>
        <tissue evidence="2">Young leaves</tissue>
    </source>
</reference>
<accession>A0A2K3KDP4</accession>
<gene>
    <name evidence="2" type="ORF">L195_g062098</name>
</gene>
<evidence type="ECO:0000313" key="2">
    <source>
        <dbReference type="EMBL" id="PNX64402.1"/>
    </source>
</evidence>
<sequence length="107" mass="12826">ALERARDLRSLTHVFYQEAKQRIDESNEKFYYAREILSQKRALLLQEKKELEAKLATKKKDLETRMEQESDANRKLIQAQLEQEDLLLAQKKKDIETKMENETEEKK</sequence>
<dbReference type="Proteomes" id="UP000236291">
    <property type="component" value="Unassembled WGS sequence"/>
</dbReference>
<comment type="caution">
    <text evidence="2">The sequence shown here is derived from an EMBL/GenBank/DDBJ whole genome shotgun (WGS) entry which is preliminary data.</text>
</comment>
<protein>
    <submittedName>
        <fullName evidence="2">Uncharacterized protein</fullName>
    </submittedName>
</protein>
<dbReference type="AlphaFoldDB" id="A0A2K3KDP4"/>